<evidence type="ECO:0000259" key="4">
    <source>
        <dbReference type="PROSITE" id="PS50902"/>
    </source>
</evidence>
<dbReference type="OrthoDB" id="359268at2"/>
<name>L8J458_9GAMM</name>
<reference evidence="5 6" key="1">
    <citation type="submission" date="2012-12" db="EMBL/GenBank/DDBJ databases">
        <title>Genome Assembly of Photobacterium sp. AK15.</title>
        <authorList>
            <person name="Khatri I."/>
            <person name="Vaidya B."/>
            <person name="Srinivas T.N.R."/>
            <person name="Subramanian S."/>
            <person name="Pinnaka A."/>
        </authorList>
    </citation>
    <scope>NUCLEOTIDE SEQUENCE [LARGE SCALE GENOMIC DNA]</scope>
    <source>
        <strain evidence="5 6">AK15</strain>
    </source>
</reference>
<accession>L8J458</accession>
<dbReference type="InterPro" id="IPR008254">
    <property type="entry name" value="Flavodoxin/NO_synth"/>
</dbReference>
<dbReference type="Proteomes" id="UP000011134">
    <property type="component" value="Unassembled WGS sequence"/>
</dbReference>
<dbReference type="PANTHER" id="PTHR19384">
    <property type="entry name" value="NITRIC OXIDE SYNTHASE-RELATED"/>
    <property type="match status" value="1"/>
</dbReference>
<gene>
    <name evidence="5" type="ORF">C942_03498</name>
</gene>
<dbReference type="Gene3D" id="3.40.50.360">
    <property type="match status" value="1"/>
</dbReference>
<feature type="domain" description="Flavodoxin-like" evidence="4">
    <location>
        <begin position="7"/>
        <end position="150"/>
    </location>
</feature>
<keyword evidence="2" id="KW-0288">FMN</keyword>
<proteinExistence type="predicted"/>
<dbReference type="RefSeq" id="WP_007470308.1">
    <property type="nucleotide sequence ID" value="NZ_AMZO01000037.1"/>
</dbReference>
<dbReference type="NCBIfam" id="NF005989">
    <property type="entry name" value="PRK08105.1"/>
    <property type="match status" value="1"/>
</dbReference>
<dbReference type="EMBL" id="AMZO01000037">
    <property type="protein sequence ID" value="ELR63640.1"/>
    <property type="molecule type" value="Genomic_DNA"/>
</dbReference>
<sequence length="154" mass="16895">MAAGKKIGVFVGTVYGGAEEVAEAAVEKLVASGHDAQLYPEPQFDDFIRYWEDVVLVVTSTTGEGEIPDNLMPLYLALNEQFPLMPELNYGVIALGDLSYGEERFCGGGRQVDELLQQLQAKPLIPILRVDACVNFDALEVAMPWLDEFVSRLG</sequence>
<dbReference type="PATRIC" id="fig|1056511.3.peg.4422"/>
<dbReference type="InterPro" id="IPR029039">
    <property type="entry name" value="Flavoprotein-like_sf"/>
</dbReference>
<dbReference type="PROSITE" id="PS50902">
    <property type="entry name" value="FLAVODOXIN_LIKE"/>
    <property type="match status" value="1"/>
</dbReference>
<keyword evidence="3" id="KW-0813">Transport</keyword>
<dbReference type="GO" id="GO:0010181">
    <property type="term" value="F:FMN binding"/>
    <property type="evidence" value="ECO:0007669"/>
    <property type="project" value="InterPro"/>
</dbReference>
<evidence type="ECO:0000256" key="1">
    <source>
        <dbReference type="ARBA" id="ARBA00022630"/>
    </source>
</evidence>
<keyword evidence="6" id="KW-1185">Reference proteome</keyword>
<dbReference type="Pfam" id="PF00258">
    <property type="entry name" value="Flavodoxin_1"/>
    <property type="match status" value="1"/>
</dbReference>
<comment type="caution">
    <text evidence="5">The sequence shown here is derived from an EMBL/GenBank/DDBJ whole genome shotgun (WGS) entry which is preliminary data.</text>
</comment>
<keyword evidence="3" id="KW-0249">Electron transport</keyword>
<protein>
    <submittedName>
        <fullName evidence="5">Putative flavoprotein YqcA</fullName>
    </submittedName>
</protein>
<dbReference type="GO" id="GO:0050660">
    <property type="term" value="F:flavin adenine dinucleotide binding"/>
    <property type="evidence" value="ECO:0007669"/>
    <property type="project" value="TreeGrafter"/>
</dbReference>
<dbReference type="GO" id="GO:0005829">
    <property type="term" value="C:cytosol"/>
    <property type="evidence" value="ECO:0007669"/>
    <property type="project" value="TreeGrafter"/>
</dbReference>
<dbReference type="PRINTS" id="PR00369">
    <property type="entry name" value="FLAVODOXIN"/>
</dbReference>
<organism evidence="5 6">
    <name type="scientific">Photobacterium marinum</name>
    <dbReference type="NCBI Taxonomy" id="1056511"/>
    <lineage>
        <taxon>Bacteria</taxon>
        <taxon>Pseudomonadati</taxon>
        <taxon>Pseudomonadota</taxon>
        <taxon>Gammaproteobacteria</taxon>
        <taxon>Vibrionales</taxon>
        <taxon>Vibrionaceae</taxon>
        <taxon>Photobacterium</taxon>
    </lineage>
</organism>
<dbReference type="InterPro" id="IPR001094">
    <property type="entry name" value="Flavdoxin-like"/>
</dbReference>
<evidence type="ECO:0000313" key="6">
    <source>
        <dbReference type="Proteomes" id="UP000011134"/>
    </source>
</evidence>
<evidence type="ECO:0000256" key="2">
    <source>
        <dbReference type="ARBA" id="ARBA00022643"/>
    </source>
</evidence>
<evidence type="ECO:0000256" key="3">
    <source>
        <dbReference type="ARBA" id="ARBA00022982"/>
    </source>
</evidence>
<evidence type="ECO:0000313" key="5">
    <source>
        <dbReference type="EMBL" id="ELR63640.1"/>
    </source>
</evidence>
<keyword evidence="1" id="KW-0285">Flavoprotein</keyword>
<dbReference type="SUPFAM" id="SSF52218">
    <property type="entry name" value="Flavoproteins"/>
    <property type="match status" value="1"/>
</dbReference>
<dbReference type="GO" id="GO:0016491">
    <property type="term" value="F:oxidoreductase activity"/>
    <property type="evidence" value="ECO:0007669"/>
    <property type="project" value="TreeGrafter"/>
</dbReference>
<dbReference type="AlphaFoldDB" id="L8J458"/>